<dbReference type="InterPro" id="IPR051447">
    <property type="entry name" value="Lipoprotein-release_system"/>
</dbReference>
<dbReference type="EMBL" id="MWQO01000054">
    <property type="protein sequence ID" value="THD07890.1"/>
    <property type="molecule type" value="Genomic_DNA"/>
</dbReference>
<dbReference type="PANTHER" id="PTHR30489">
    <property type="entry name" value="LIPOPROTEIN-RELEASING SYSTEM TRANSMEMBRANE PROTEIN LOLE"/>
    <property type="match status" value="1"/>
</dbReference>
<feature type="transmembrane region" description="Helical" evidence="8">
    <location>
        <begin position="313"/>
        <end position="339"/>
    </location>
</feature>
<dbReference type="AlphaFoldDB" id="A0A4S3KH90"/>
<dbReference type="STRING" id="993689.GCA_002077135_02850"/>
<evidence type="ECO:0000256" key="6">
    <source>
        <dbReference type="ARBA" id="ARBA00022989"/>
    </source>
</evidence>
<evidence type="ECO:0000256" key="8">
    <source>
        <dbReference type="SAM" id="Phobius"/>
    </source>
</evidence>
<keyword evidence="4" id="KW-1003">Cell membrane</keyword>
<dbReference type="GO" id="GO:0042953">
    <property type="term" value="P:lipoprotein transport"/>
    <property type="evidence" value="ECO:0007669"/>
    <property type="project" value="InterPro"/>
</dbReference>
<feature type="transmembrane region" description="Helical" evidence="8">
    <location>
        <begin position="21"/>
        <end position="48"/>
    </location>
</feature>
<proteinExistence type="inferred from homology"/>
<dbReference type="Pfam" id="PF12704">
    <property type="entry name" value="MacB_PCD"/>
    <property type="match status" value="1"/>
</dbReference>
<dbReference type="Proteomes" id="UP000307749">
    <property type="component" value="Unassembled WGS sequence"/>
</dbReference>
<reference evidence="11 12" key="1">
    <citation type="submission" date="2017-02" db="EMBL/GenBank/DDBJ databases">
        <title>Whole genome sequencing of Metallibacterium scheffleri DSM 24874 (T).</title>
        <authorList>
            <person name="Kumar S."/>
            <person name="Patil P."/>
            <person name="Patil P.B."/>
        </authorList>
    </citation>
    <scope>NUCLEOTIDE SEQUENCE [LARGE SCALE GENOMIC DNA]</scope>
    <source>
        <strain evidence="11 12">DSM 24874</strain>
    </source>
</reference>
<accession>A0A4S3KH90</accession>
<evidence type="ECO:0000256" key="3">
    <source>
        <dbReference type="ARBA" id="ARBA00022448"/>
    </source>
</evidence>
<dbReference type="InterPro" id="IPR003838">
    <property type="entry name" value="ABC3_permease_C"/>
</dbReference>
<evidence type="ECO:0000313" key="12">
    <source>
        <dbReference type="Proteomes" id="UP000307749"/>
    </source>
</evidence>
<protein>
    <submittedName>
        <fullName evidence="11">ABC transporter permease</fullName>
    </submittedName>
</protein>
<keyword evidence="3" id="KW-0813">Transport</keyword>
<dbReference type="PANTHER" id="PTHR30489:SF0">
    <property type="entry name" value="LIPOPROTEIN-RELEASING SYSTEM TRANSMEMBRANE PROTEIN LOLE"/>
    <property type="match status" value="1"/>
</dbReference>
<feature type="domain" description="MacB-like periplasmic core" evidence="10">
    <location>
        <begin position="27"/>
        <end position="227"/>
    </location>
</feature>
<dbReference type="InterPro" id="IPR011925">
    <property type="entry name" value="LolCE_TM"/>
</dbReference>
<keyword evidence="5 8" id="KW-0812">Transmembrane</keyword>
<evidence type="ECO:0000256" key="5">
    <source>
        <dbReference type="ARBA" id="ARBA00022692"/>
    </source>
</evidence>
<dbReference type="GO" id="GO:0098797">
    <property type="term" value="C:plasma membrane protein complex"/>
    <property type="evidence" value="ECO:0007669"/>
    <property type="project" value="TreeGrafter"/>
</dbReference>
<name>A0A4S3KH90_9GAMM</name>
<dbReference type="GO" id="GO:0044874">
    <property type="term" value="P:lipoprotein localization to outer membrane"/>
    <property type="evidence" value="ECO:0007669"/>
    <property type="project" value="TreeGrafter"/>
</dbReference>
<gene>
    <name evidence="11" type="ORF">B1806_14185</name>
</gene>
<keyword evidence="12" id="KW-1185">Reference proteome</keyword>
<evidence type="ECO:0000259" key="10">
    <source>
        <dbReference type="Pfam" id="PF12704"/>
    </source>
</evidence>
<comment type="caution">
    <text evidence="11">The sequence shown here is derived from an EMBL/GenBank/DDBJ whole genome shotgun (WGS) entry which is preliminary data.</text>
</comment>
<evidence type="ECO:0000256" key="1">
    <source>
        <dbReference type="ARBA" id="ARBA00004651"/>
    </source>
</evidence>
<feature type="transmembrane region" description="Helical" evidence="8">
    <location>
        <begin position="378"/>
        <end position="398"/>
    </location>
</feature>
<dbReference type="RefSeq" id="WP_081128781.1">
    <property type="nucleotide sequence ID" value="NZ_LDOS01000002.1"/>
</dbReference>
<feature type="domain" description="ABC3 transporter permease C-terminal" evidence="9">
    <location>
        <begin position="272"/>
        <end position="405"/>
    </location>
</feature>
<evidence type="ECO:0000256" key="7">
    <source>
        <dbReference type="ARBA" id="ARBA00023136"/>
    </source>
</evidence>
<keyword evidence="7 8" id="KW-0472">Membrane</keyword>
<evidence type="ECO:0000313" key="11">
    <source>
        <dbReference type="EMBL" id="THD07890.1"/>
    </source>
</evidence>
<evidence type="ECO:0000256" key="4">
    <source>
        <dbReference type="ARBA" id="ARBA00022475"/>
    </source>
</evidence>
<keyword evidence="6 8" id="KW-1133">Transmembrane helix</keyword>
<organism evidence="11 12">
    <name type="scientific">Metallibacterium scheffleri</name>
    <dbReference type="NCBI Taxonomy" id="993689"/>
    <lineage>
        <taxon>Bacteria</taxon>
        <taxon>Pseudomonadati</taxon>
        <taxon>Pseudomonadota</taxon>
        <taxon>Gammaproteobacteria</taxon>
        <taxon>Lysobacterales</taxon>
        <taxon>Rhodanobacteraceae</taxon>
        <taxon>Metallibacterium</taxon>
    </lineage>
</organism>
<sequence length="412" mass="44963">MFRPLSLFIGLRYTRAKRRNRFISFISMVSMLGIAVGVTALIAVISVMNGFDHELRDRILGMVAETTISGVDGPVRDWPHAVRVADALPHVLAAAPYVEHGAYVQGQRAQGAIIRGVVPAYETRVTSIGQHMVQGSLSSLTPGSWNIVLERNLALSLGVTMGDHVVVFVPNFTASPIGAIPRLRSFTVSGLFEAGNADFANRAEINMQDAEKLYQQSGPTGIRLKLDHPFLAYQVGRELVQKLGGLYAVSTWMDTQSNFFKAIAMEKKVMFIILSLIVAVAAFNLVSTLVMLVTDKQADIAILRTMGATPRTVMGVFVVQGMISGLIGIALGVLGGVLLSINLPAIVDGIQSLFHVQFLSPDVYYISNLPSRLEWRDVGWIALLAFVFSMLATLYPAWRASRTQPAEALRYE</sequence>
<dbReference type="InterPro" id="IPR025857">
    <property type="entry name" value="MacB_PCD"/>
</dbReference>
<comment type="similarity">
    <text evidence="2">Belongs to the ABC-4 integral membrane protein family. LolC/E subfamily.</text>
</comment>
<dbReference type="Pfam" id="PF02687">
    <property type="entry name" value="FtsX"/>
    <property type="match status" value="1"/>
</dbReference>
<evidence type="ECO:0000259" key="9">
    <source>
        <dbReference type="Pfam" id="PF02687"/>
    </source>
</evidence>
<feature type="transmembrane region" description="Helical" evidence="8">
    <location>
        <begin position="269"/>
        <end position="293"/>
    </location>
</feature>
<dbReference type="NCBIfam" id="TIGR02212">
    <property type="entry name" value="lolCE"/>
    <property type="match status" value="1"/>
</dbReference>
<evidence type="ECO:0000256" key="2">
    <source>
        <dbReference type="ARBA" id="ARBA00005236"/>
    </source>
</evidence>
<dbReference type="OrthoDB" id="9808461at2"/>
<comment type="subcellular location">
    <subcellularLocation>
        <location evidence="1">Cell membrane</location>
        <topology evidence="1">Multi-pass membrane protein</topology>
    </subcellularLocation>
</comment>